<dbReference type="Gene3D" id="2.120.10.80">
    <property type="entry name" value="Kelch-type beta propeller"/>
    <property type="match status" value="2"/>
</dbReference>
<evidence type="ECO:0000256" key="6">
    <source>
        <dbReference type="ARBA" id="ARBA00048763"/>
    </source>
</evidence>
<dbReference type="Pfam" id="PF24681">
    <property type="entry name" value="Kelch_KLHDC2_KLHL20_DRC7"/>
    <property type="match status" value="1"/>
</dbReference>
<evidence type="ECO:0000256" key="4">
    <source>
        <dbReference type="ARBA" id="ARBA00047418"/>
    </source>
</evidence>
<evidence type="ECO:0000259" key="10">
    <source>
        <dbReference type="Pfam" id="PF13422"/>
    </source>
</evidence>
<dbReference type="EMBL" id="JAAVMX010000008">
    <property type="protein sequence ID" value="KAF4505172.1"/>
    <property type="molecule type" value="Genomic_DNA"/>
</dbReference>
<evidence type="ECO:0000256" key="9">
    <source>
        <dbReference type="SAM" id="MobiDB-lite"/>
    </source>
</evidence>
<feature type="compositionally biased region" description="Basic and acidic residues" evidence="9">
    <location>
        <begin position="360"/>
        <end position="391"/>
    </location>
</feature>
<feature type="region of interest" description="Disordered" evidence="9">
    <location>
        <begin position="739"/>
        <end position="765"/>
    </location>
</feature>
<dbReference type="CDD" id="cd02440">
    <property type="entry name" value="AdoMet_MTases"/>
    <property type="match status" value="1"/>
</dbReference>
<dbReference type="PANTHER" id="PTHR46063">
    <property type="entry name" value="KELCH DOMAIN-CONTAINING PROTEIN"/>
    <property type="match status" value="1"/>
</dbReference>
<dbReference type="InterPro" id="IPR052588">
    <property type="entry name" value="Kelch_domain_protein"/>
</dbReference>
<dbReference type="OrthoDB" id="4447at2759"/>
<dbReference type="GO" id="GO:0008168">
    <property type="term" value="F:methyltransferase activity"/>
    <property type="evidence" value="ECO:0007669"/>
    <property type="project" value="InterPro"/>
</dbReference>
<feature type="region of interest" description="Disordered" evidence="9">
    <location>
        <begin position="866"/>
        <end position="954"/>
    </location>
</feature>
<feature type="compositionally biased region" description="Acidic residues" evidence="9">
    <location>
        <begin position="868"/>
        <end position="899"/>
    </location>
</feature>
<reference evidence="11 12" key="1">
    <citation type="journal article" date="2020" name="Genome Biol. Evol.">
        <title>A new high-quality draft genome assembly of the Chinese cordyceps Ophiocordyceps sinensis.</title>
        <authorList>
            <person name="Shu R."/>
            <person name="Zhang J."/>
            <person name="Meng Q."/>
            <person name="Zhang H."/>
            <person name="Zhou G."/>
            <person name="Li M."/>
            <person name="Wu P."/>
            <person name="Zhao Y."/>
            <person name="Chen C."/>
            <person name="Qin Q."/>
        </authorList>
    </citation>
    <scope>NUCLEOTIDE SEQUENCE [LARGE SCALE GENOMIC DNA]</scope>
    <source>
        <strain evidence="11 12">IOZ07</strain>
    </source>
</reference>
<dbReference type="InterPro" id="IPR029063">
    <property type="entry name" value="SAM-dependent_MTases_sf"/>
</dbReference>
<accession>A0A8H4LUK4</accession>
<comment type="catalytic activity">
    <reaction evidence="7">
        <text>a 5'-end (N(7)-methyl 5'-triphosphoguanosine)-ribonucleoside in snRNA + S-adenosyl-L-methionine = a 5'-end (N(2),N(7)-dimethyl 5'-triphosphoguanosine)-ribonucleoside in snRNA + S-adenosyl-L-homocysteine + H(+)</text>
        <dbReference type="Rhea" id="RHEA:78471"/>
        <dbReference type="Rhea" id="RHEA-COMP:19085"/>
        <dbReference type="Rhea" id="RHEA-COMP:19087"/>
        <dbReference type="ChEBI" id="CHEBI:15378"/>
        <dbReference type="ChEBI" id="CHEBI:57856"/>
        <dbReference type="ChEBI" id="CHEBI:59789"/>
        <dbReference type="ChEBI" id="CHEBI:156461"/>
        <dbReference type="ChEBI" id="CHEBI:172880"/>
    </reaction>
    <physiologicalReaction direction="left-to-right" evidence="7">
        <dbReference type="Rhea" id="RHEA:78472"/>
    </physiologicalReaction>
</comment>
<dbReference type="InterPro" id="IPR019012">
    <property type="entry name" value="RNA_cap_Gua-N2-MeTrfase"/>
</dbReference>
<dbReference type="Gene3D" id="3.40.50.150">
    <property type="entry name" value="Vaccinia Virus protein VP39"/>
    <property type="match status" value="1"/>
</dbReference>
<sequence length="1039" mass="117023">MASGFTMEPAKRLPLTAKCKHYTGRHEVPWDSLKYFAQRYSIFSFYDEGIYLTDDAWFGVTPEPVACEVARCFGATNEKKRTLVDTFAGAGGNTIAFALSERWDRIIAIERDASTLACAQHNAEVYGVDPSLITWVLGDSFEYMDALVHGPERLHPDLRVDVKTSVLFASPPWGGPGYSSDEIFDLTTMQPYNLERLHGAYQTMDHGLFLPRTSDIRQIAQLAPSGRKIFVVQYCMRGASKAMVAYIPAKTSASVDEGSTLFAVETATRTVQRAKLAHGQSKMPRAWAYSTWQTPMPFFFCHCARTRLGRFDLFSKSLRCVGSVDYGLLTTAFKWANRRWEYDLRRLVVGTAAMAREKKKNSESKRAKKAEKAAKQASKGDKKAKTKAARVDGSDAEDVDLDEVLEEYRRQQEQFLKVTETVCPGPPRPRAASTLLAAPHDSNSLLLFGGEYFNGSLAQFYGDLHLYNIARHEWRCVTSPNSPLPRSGHAWTRASNPSHVYLFGGEFSSPKQGTFHHYSDFWRLEPATREWSKIDVKGKDKSPSARSGHRMTYWKHYILLFGGFQDTSNQTKYLADLWIFDTVNYAWHCPTLPQAQLKPDARSSFTLLPCDQGAVLFGGYSRVKATVALKKRGAKAQGQAQKNVLLPKVHDDCFSLRMALPAPDAGPGAPPTVRWERRKKPANAPNPSRAGATMTWHKGRGILFGGVHDVEQSEDGMDSEFFNQLFAWNVERNRFMPLGLRKPRQQRKNAPEQRAGRRGRGQANEEELLRQLAALETGASLDDADGIELENKLEEPQEDEQPAREMPVTMEPPHVRFNAQLAVQDDVLYIYGGTFEKGDREFTFDDLYAIDLSKLDGCKEIFSRAVEDWVESDDEDDEDDDDDDEDEDEDEDEEDEDETEQQHAPSKRKKKDEAGSDTSSGAPLSAAWDEDETETAASSVDDGLPHPRPFESRRDFFVRTSAEWQEVLMTSLRWKGVQPERLAVKEIKAKAFELSEEKWWDSREEIMALEEEQEAAGIQEVVSLAERGDAATAGGARRR</sequence>
<dbReference type="InterPro" id="IPR015915">
    <property type="entry name" value="Kelch-typ_b-propeller"/>
</dbReference>
<keyword evidence="12" id="KW-1185">Reference proteome</keyword>
<comment type="catalytic activity">
    <reaction evidence="6">
        <text>a 5'-end (N(2),N(7)-dimethyl 5'-triphosphoguanosine)-ribonucleoside in snRNA + S-adenosyl-L-methionine = a 5'-end (N(2),N(2),N(7)-trimethyl 5'-triphosphoguanosine)-ribonucleoside in snRNA + S-adenosyl-L-homocysteine + H(+)</text>
        <dbReference type="Rhea" id="RHEA:78479"/>
        <dbReference type="Rhea" id="RHEA-COMP:19087"/>
        <dbReference type="Rhea" id="RHEA-COMP:19089"/>
        <dbReference type="ChEBI" id="CHEBI:15378"/>
        <dbReference type="ChEBI" id="CHEBI:57856"/>
        <dbReference type="ChEBI" id="CHEBI:59789"/>
        <dbReference type="ChEBI" id="CHEBI:167623"/>
        <dbReference type="ChEBI" id="CHEBI:172880"/>
    </reaction>
    <physiologicalReaction direction="left-to-right" evidence="6">
        <dbReference type="Rhea" id="RHEA:78480"/>
    </physiologicalReaction>
</comment>
<dbReference type="Pfam" id="PF13422">
    <property type="entry name" value="DUF4110"/>
    <property type="match status" value="1"/>
</dbReference>
<evidence type="ECO:0000256" key="8">
    <source>
        <dbReference type="ARBA" id="ARBA00049790"/>
    </source>
</evidence>
<dbReference type="FunFam" id="3.40.50.150:FF:000270">
    <property type="entry name" value="RNA methylase family protein"/>
    <property type="match status" value="1"/>
</dbReference>
<dbReference type="Proteomes" id="UP000557566">
    <property type="component" value="Unassembled WGS sequence"/>
</dbReference>
<dbReference type="Pfam" id="PF09445">
    <property type="entry name" value="Methyltransf_15"/>
    <property type="match status" value="1"/>
</dbReference>
<proteinExistence type="inferred from homology"/>
<comment type="catalytic activity">
    <reaction evidence="5">
        <text>a 5'-end (N(7)-methyl 5'-triphosphoguanosine)-ribonucleoside in snoRNA + S-adenosyl-L-methionine = a 5'-end (N(2),N(7)-dimethyl 5'-triphosphoguanosine)-ribonucleoside in snoRNA + S-adenosyl-L-homocysteine + H(+)</text>
        <dbReference type="Rhea" id="RHEA:78475"/>
        <dbReference type="Rhea" id="RHEA-COMP:19086"/>
        <dbReference type="Rhea" id="RHEA-COMP:19088"/>
        <dbReference type="ChEBI" id="CHEBI:15378"/>
        <dbReference type="ChEBI" id="CHEBI:57856"/>
        <dbReference type="ChEBI" id="CHEBI:59789"/>
        <dbReference type="ChEBI" id="CHEBI:156461"/>
        <dbReference type="ChEBI" id="CHEBI:172880"/>
    </reaction>
    <physiologicalReaction direction="left-to-right" evidence="5">
        <dbReference type="Rhea" id="RHEA:78476"/>
    </physiologicalReaction>
</comment>
<evidence type="ECO:0000313" key="12">
    <source>
        <dbReference type="Proteomes" id="UP000557566"/>
    </source>
</evidence>
<dbReference type="UniPathway" id="UPA00375"/>
<organism evidence="11 12">
    <name type="scientific">Ophiocordyceps sinensis</name>
    <dbReference type="NCBI Taxonomy" id="72228"/>
    <lineage>
        <taxon>Eukaryota</taxon>
        <taxon>Fungi</taxon>
        <taxon>Dikarya</taxon>
        <taxon>Ascomycota</taxon>
        <taxon>Pezizomycotina</taxon>
        <taxon>Sordariomycetes</taxon>
        <taxon>Hypocreomycetidae</taxon>
        <taxon>Hypocreales</taxon>
        <taxon>Ophiocordycipitaceae</taxon>
        <taxon>Ophiocordyceps</taxon>
    </lineage>
</organism>
<feature type="compositionally biased region" description="Basic and acidic residues" evidence="9">
    <location>
        <begin position="943"/>
        <end position="954"/>
    </location>
</feature>
<gene>
    <name evidence="11" type="ORF">G6O67_007147</name>
</gene>
<feature type="region of interest" description="Disordered" evidence="9">
    <location>
        <begin position="355"/>
        <end position="391"/>
    </location>
</feature>
<feature type="region of interest" description="Disordered" evidence="9">
    <location>
        <begin position="664"/>
        <end position="693"/>
    </location>
</feature>
<protein>
    <recommendedName>
        <fullName evidence="2">Trimethylguanosine synthase</fullName>
    </recommendedName>
    <alternativeName>
        <fullName evidence="8">Cap-specific guanine-N(2) methyltransferase</fullName>
    </alternativeName>
</protein>
<comment type="pathway">
    <text evidence="1">tRNA modification; wybutosine-tRNA(Phe) biosynthesis.</text>
</comment>
<dbReference type="GO" id="GO:0036261">
    <property type="term" value="P:7-methylguanosine cap hypermethylation"/>
    <property type="evidence" value="ECO:0007669"/>
    <property type="project" value="InterPro"/>
</dbReference>
<feature type="domain" description="DUF4110" evidence="10">
    <location>
        <begin position="939"/>
        <end position="1029"/>
    </location>
</feature>
<dbReference type="SUPFAM" id="SSF117281">
    <property type="entry name" value="Kelch motif"/>
    <property type="match status" value="1"/>
</dbReference>
<comment type="catalytic activity">
    <reaction evidence="4">
        <text>a 5'-end (N(2),N(7)-dimethyl 5'-triphosphoguanosine)-ribonucleoside in snoRNA + S-adenosyl-L-methionine = a 5'-end (N(2),N(2),N(7)-trimethyl 5'-triphosphoguanosine)-ribonucleoside in snoRNA + S-adenosyl-L-homocysteine + H(+)</text>
        <dbReference type="Rhea" id="RHEA:78507"/>
        <dbReference type="Rhea" id="RHEA-COMP:19088"/>
        <dbReference type="Rhea" id="RHEA-COMP:19090"/>
        <dbReference type="ChEBI" id="CHEBI:15378"/>
        <dbReference type="ChEBI" id="CHEBI:57856"/>
        <dbReference type="ChEBI" id="CHEBI:59789"/>
        <dbReference type="ChEBI" id="CHEBI:167623"/>
        <dbReference type="ChEBI" id="CHEBI:172880"/>
    </reaction>
    <physiologicalReaction direction="left-to-right" evidence="4">
        <dbReference type="Rhea" id="RHEA:78508"/>
    </physiologicalReaction>
</comment>
<evidence type="ECO:0000256" key="7">
    <source>
        <dbReference type="ARBA" id="ARBA00049075"/>
    </source>
</evidence>
<dbReference type="PANTHER" id="PTHR46063:SF1">
    <property type="entry name" value="KELCH DOMAIN-CONTAINING PROTEIN 4"/>
    <property type="match status" value="1"/>
</dbReference>
<comment type="similarity">
    <text evidence="3">Belongs to the methyltransferase superfamily. Trimethylguanosine synthase family.</text>
</comment>
<evidence type="ECO:0000256" key="5">
    <source>
        <dbReference type="ARBA" id="ARBA00048740"/>
    </source>
</evidence>
<evidence type="ECO:0000313" key="11">
    <source>
        <dbReference type="EMBL" id="KAF4505172.1"/>
    </source>
</evidence>
<evidence type="ECO:0000256" key="1">
    <source>
        <dbReference type="ARBA" id="ARBA00004797"/>
    </source>
</evidence>
<evidence type="ECO:0000256" key="3">
    <source>
        <dbReference type="ARBA" id="ARBA00025783"/>
    </source>
</evidence>
<dbReference type="SUPFAM" id="SSF53335">
    <property type="entry name" value="S-adenosyl-L-methionine-dependent methyltransferases"/>
    <property type="match status" value="1"/>
</dbReference>
<dbReference type="InterPro" id="IPR025183">
    <property type="entry name" value="DUF4110"/>
</dbReference>
<comment type="caution">
    <text evidence="11">The sequence shown here is derived from an EMBL/GenBank/DDBJ whole genome shotgun (WGS) entry which is preliminary data.</text>
</comment>
<name>A0A8H4LUK4_9HYPO</name>
<evidence type="ECO:0000256" key="2">
    <source>
        <dbReference type="ARBA" id="ARBA00018517"/>
    </source>
</evidence>
<dbReference type="AlphaFoldDB" id="A0A8H4LUK4"/>